<keyword evidence="4" id="KW-0812">Transmembrane</keyword>
<proteinExistence type="predicted"/>
<evidence type="ECO:0000259" key="5">
    <source>
        <dbReference type="SMART" id="SM00110"/>
    </source>
</evidence>
<feature type="transmembrane region" description="Helical" evidence="4">
    <location>
        <begin position="71"/>
        <end position="90"/>
    </location>
</feature>
<keyword evidence="3" id="KW-0732">Signal</keyword>
<evidence type="ECO:0000256" key="3">
    <source>
        <dbReference type="ARBA" id="ARBA00022729"/>
    </source>
</evidence>
<comment type="subcellular location">
    <subcellularLocation>
        <location evidence="1">Secreted</location>
    </subcellularLocation>
</comment>
<evidence type="ECO:0000256" key="4">
    <source>
        <dbReference type="SAM" id="Phobius"/>
    </source>
</evidence>
<dbReference type="InterPro" id="IPR050822">
    <property type="entry name" value="Cerebellin_Synaptic_Org"/>
</dbReference>
<dbReference type="SMART" id="SM00110">
    <property type="entry name" value="C1Q"/>
    <property type="match status" value="1"/>
</dbReference>
<dbReference type="GO" id="GO:0005576">
    <property type="term" value="C:extracellular region"/>
    <property type="evidence" value="ECO:0007669"/>
    <property type="project" value="UniProtKB-SubCell"/>
</dbReference>
<feature type="domain" description="C1q" evidence="5">
    <location>
        <begin position="81"/>
        <end position="199"/>
    </location>
</feature>
<dbReference type="PANTHER" id="PTHR22923:SF102">
    <property type="entry name" value="CEREBELLIN 13-RELATED"/>
    <property type="match status" value="1"/>
</dbReference>
<organism evidence="6 7">
    <name type="scientific">Cyprinus carpio</name>
    <name type="common">Common carp</name>
    <dbReference type="NCBI Taxonomy" id="7962"/>
    <lineage>
        <taxon>Eukaryota</taxon>
        <taxon>Metazoa</taxon>
        <taxon>Chordata</taxon>
        <taxon>Craniata</taxon>
        <taxon>Vertebrata</taxon>
        <taxon>Euteleostomi</taxon>
        <taxon>Actinopterygii</taxon>
        <taxon>Neopterygii</taxon>
        <taxon>Teleostei</taxon>
        <taxon>Ostariophysi</taxon>
        <taxon>Cypriniformes</taxon>
        <taxon>Cyprinidae</taxon>
        <taxon>Cyprininae</taxon>
        <taxon>Cyprinus</taxon>
    </lineage>
</organism>
<dbReference type="Gene3D" id="2.60.120.40">
    <property type="match status" value="1"/>
</dbReference>
<keyword evidence="4" id="KW-1133">Transmembrane helix</keyword>
<keyword evidence="2" id="KW-0964">Secreted</keyword>
<dbReference type="Ensembl" id="ENSCCRT00020033390.1">
    <property type="protein sequence ID" value="ENSCCRP00020030517.1"/>
    <property type="gene ID" value="ENSCCRG00020013833.1"/>
</dbReference>
<evidence type="ECO:0000256" key="2">
    <source>
        <dbReference type="ARBA" id="ARBA00022525"/>
    </source>
</evidence>
<dbReference type="InterPro" id="IPR001073">
    <property type="entry name" value="C1q_dom"/>
</dbReference>
<dbReference type="Proteomes" id="UP000694701">
    <property type="component" value="Unplaced"/>
</dbReference>
<evidence type="ECO:0000313" key="7">
    <source>
        <dbReference type="Proteomes" id="UP000694701"/>
    </source>
</evidence>
<keyword evidence="4" id="KW-0472">Membrane</keyword>
<dbReference type="SUPFAM" id="SSF49842">
    <property type="entry name" value="TNF-like"/>
    <property type="match status" value="1"/>
</dbReference>
<sequence>MHCKLLWIKAASKSVSVCITPDDIFSGLLSYNKWLQQPKKKVRQKSRVKSATKELRKENGGETVCLNEVKFSVYILSVIYHYIACLFIAFSASLVESGNIADIGPFTTEITVTFRNFFTNIGNDYNYDYSAIIQETAYLLLFKVVIAHARQDQYDVNSSKAVVLILEVGDVVYVRLWSGRSIYDNGNNYNTFSGHLLFP</sequence>
<accession>A0A8C2DSB2</accession>
<dbReference type="AlphaFoldDB" id="A0A8C2DSB2"/>
<evidence type="ECO:0000313" key="6">
    <source>
        <dbReference type="Ensembl" id="ENSCCRP00020030517.1"/>
    </source>
</evidence>
<dbReference type="InterPro" id="IPR008983">
    <property type="entry name" value="Tumour_necrosis_fac-like_dom"/>
</dbReference>
<dbReference type="Pfam" id="PF00386">
    <property type="entry name" value="C1q"/>
    <property type="match status" value="1"/>
</dbReference>
<reference evidence="6" key="1">
    <citation type="submission" date="2025-08" db="UniProtKB">
        <authorList>
            <consortium name="Ensembl"/>
        </authorList>
    </citation>
    <scope>IDENTIFICATION</scope>
</reference>
<name>A0A8C2DSB2_CYPCA</name>
<protein>
    <recommendedName>
        <fullName evidence="5">C1q domain-containing protein</fullName>
    </recommendedName>
</protein>
<evidence type="ECO:0000256" key="1">
    <source>
        <dbReference type="ARBA" id="ARBA00004613"/>
    </source>
</evidence>
<dbReference type="PANTHER" id="PTHR22923">
    <property type="entry name" value="CEREBELLIN-RELATED"/>
    <property type="match status" value="1"/>
</dbReference>